<feature type="domain" description="NAD-dependent epimerase/dehydratase" evidence="2">
    <location>
        <begin position="1"/>
        <end position="187"/>
    </location>
</feature>
<comment type="similarity">
    <text evidence="1">Belongs to the NAD(P)-dependent epimerase/dehydratase family.</text>
</comment>
<dbReference type="EMBL" id="UINC01186486">
    <property type="protein sequence ID" value="SVD98729.1"/>
    <property type="molecule type" value="Genomic_DNA"/>
</dbReference>
<sequence length="192" mass="21547">MITGGAGYIGTELVYRLSAEPEVSDILVYDNLCKGNYNLFTGLRKVPLANVRFIQADILDSRSLRQHMQGMDVVFHLAAKVETPFADQNAHDFEQTNHWGTAEVVYAAEALNLSRLIYLSSQQVYGQGAVTSTEHPCVPDSFYAISKKRGEDHVLRLMQKSPVHLVRCANLYGYSKNLRVESNLNQLIFDAH</sequence>
<dbReference type="PANTHER" id="PTHR43000">
    <property type="entry name" value="DTDP-D-GLUCOSE 4,6-DEHYDRATASE-RELATED"/>
    <property type="match status" value="1"/>
</dbReference>
<dbReference type="InterPro" id="IPR036291">
    <property type="entry name" value="NAD(P)-bd_dom_sf"/>
</dbReference>
<evidence type="ECO:0000256" key="1">
    <source>
        <dbReference type="ARBA" id="ARBA00007637"/>
    </source>
</evidence>
<evidence type="ECO:0000259" key="2">
    <source>
        <dbReference type="Pfam" id="PF01370"/>
    </source>
</evidence>
<accession>A0A382ZTX5</accession>
<proteinExistence type="inferred from homology"/>
<dbReference type="Pfam" id="PF01370">
    <property type="entry name" value="Epimerase"/>
    <property type="match status" value="1"/>
</dbReference>
<organism evidence="3">
    <name type="scientific">marine metagenome</name>
    <dbReference type="NCBI Taxonomy" id="408172"/>
    <lineage>
        <taxon>unclassified sequences</taxon>
        <taxon>metagenomes</taxon>
        <taxon>ecological metagenomes</taxon>
    </lineage>
</organism>
<name>A0A382ZTX5_9ZZZZ</name>
<reference evidence="3" key="1">
    <citation type="submission" date="2018-05" db="EMBL/GenBank/DDBJ databases">
        <authorList>
            <person name="Lanie J.A."/>
            <person name="Ng W.-L."/>
            <person name="Kazmierczak K.M."/>
            <person name="Andrzejewski T.M."/>
            <person name="Davidsen T.M."/>
            <person name="Wayne K.J."/>
            <person name="Tettelin H."/>
            <person name="Glass J.I."/>
            <person name="Rusch D."/>
            <person name="Podicherti R."/>
            <person name="Tsui H.-C.T."/>
            <person name="Winkler M.E."/>
        </authorList>
    </citation>
    <scope>NUCLEOTIDE SEQUENCE</scope>
</reference>
<gene>
    <name evidence="3" type="ORF">METZ01_LOCUS451583</name>
</gene>
<dbReference type="CDD" id="cd08946">
    <property type="entry name" value="SDR_e"/>
    <property type="match status" value="1"/>
</dbReference>
<dbReference type="Gene3D" id="3.40.50.720">
    <property type="entry name" value="NAD(P)-binding Rossmann-like Domain"/>
    <property type="match status" value="1"/>
</dbReference>
<evidence type="ECO:0000313" key="3">
    <source>
        <dbReference type="EMBL" id="SVD98729.1"/>
    </source>
</evidence>
<dbReference type="InterPro" id="IPR001509">
    <property type="entry name" value="Epimerase_deHydtase"/>
</dbReference>
<protein>
    <recommendedName>
        <fullName evidence="2">NAD-dependent epimerase/dehydratase domain-containing protein</fullName>
    </recommendedName>
</protein>
<dbReference type="AlphaFoldDB" id="A0A382ZTX5"/>
<dbReference type="SUPFAM" id="SSF51735">
    <property type="entry name" value="NAD(P)-binding Rossmann-fold domains"/>
    <property type="match status" value="1"/>
</dbReference>
<feature type="non-terminal residue" evidence="3">
    <location>
        <position position="192"/>
    </location>
</feature>